<dbReference type="PANTHER" id="PTHR13693">
    <property type="entry name" value="CLASS II AMINOTRANSFERASE/8-AMINO-7-OXONONANOATE SYNTHASE"/>
    <property type="match status" value="1"/>
</dbReference>
<evidence type="ECO:0000256" key="1">
    <source>
        <dbReference type="ARBA" id="ARBA00001933"/>
    </source>
</evidence>
<dbReference type="EMBL" id="AE017125">
    <property type="protein sequence ID" value="AAP77806.1"/>
    <property type="molecule type" value="Genomic_DNA"/>
</dbReference>
<dbReference type="HOGENOM" id="CLU_015846_11_2_7"/>
<evidence type="ECO:0000313" key="6">
    <source>
        <dbReference type="Proteomes" id="UP000002495"/>
    </source>
</evidence>
<dbReference type="Gene3D" id="3.40.640.10">
    <property type="entry name" value="Type I PLP-dependent aspartate aminotransferase-like (Major domain)"/>
    <property type="match status" value="1"/>
</dbReference>
<evidence type="ECO:0000259" key="4">
    <source>
        <dbReference type="Pfam" id="PF00155"/>
    </source>
</evidence>
<dbReference type="Pfam" id="PF00155">
    <property type="entry name" value="Aminotran_1_2"/>
    <property type="match status" value="1"/>
</dbReference>
<dbReference type="eggNOG" id="COG0156">
    <property type="taxonomic scope" value="Bacteria"/>
</dbReference>
<evidence type="ECO:0000313" key="5">
    <source>
        <dbReference type="EMBL" id="AAP77806.1"/>
    </source>
</evidence>
<dbReference type="InterPro" id="IPR004839">
    <property type="entry name" value="Aminotransferase_I/II_large"/>
</dbReference>
<proteinExistence type="predicted"/>
<evidence type="ECO:0000256" key="2">
    <source>
        <dbReference type="ARBA" id="ARBA00022679"/>
    </source>
</evidence>
<dbReference type="SUPFAM" id="SSF53383">
    <property type="entry name" value="PLP-dependent transferases"/>
    <property type="match status" value="1"/>
</dbReference>
<dbReference type="STRING" id="235279.HH_1209"/>
<keyword evidence="2 5" id="KW-0808">Transferase</keyword>
<accession>Q7VGW1</accession>
<keyword evidence="6" id="KW-1185">Reference proteome</keyword>
<dbReference type="Proteomes" id="UP000002495">
    <property type="component" value="Chromosome"/>
</dbReference>
<keyword evidence="5" id="KW-0012">Acyltransferase</keyword>
<dbReference type="Gene3D" id="3.90.1150.10">
    <property type="entry name" value="Aspartate Aminotransferase, domain 1"/>
    <property type="match status" value="1"/>
</dbReference>
<dbReference type="GO" id="GO:0009102">
    <property type="term" value="P:biotin biosynthetic process"/>
    <property type="evidence" value="ECO:0007669"/>
    <property type="project" value="TreeGrafter"/>
</dbReference>
<dbReference type="InterPro" id="IPR015422">
    <property type="entry name" value="PyrdxlP-dep_Trfase_small"/>
</dbReference>
<comment type="cofactor">
    <cofactor evidence="1">
        <name>pyridoxal 5'-phosphate</name>
        <dbReference type="ChEBI" id="CHEBI:597326"/>
    </cofactor>
</comment>
<dbReference type="InterPro" id="IPR015424">
    <property type="entry name" value="PyrdxlP-dep_Trfase"/>
</dbReference>
<protein>
    <submittedName>
        <fullName evidence="5">8-amino-7-oxononanoate synthase</fullName>
        <ecNumber evidence="5">2.3.1.47</ecNumber>
    </submittedName>
</protein>
<name>Q7VGW1_HELHP</name>
<dbReference type="EC" id="2.3.1.47" evidence="5"/>
<organism evidence="5 6">
    <name type="scientific">Helicobacter hepaticus (strain ATCC 51449 / 3B1)</name>
    <dbReference type="NCBI Taxonomy" id="235279"/>
    <lineage>
        <taxon>Bacteria</taxon>
        <taxon>Pseudomonadati</taxon>
        <taxon>Campylobacterota</taxon>
        <taxon>Epsilonproteobacteria</taxon>
        <taxon>Campylobacterales</taxon>
        <taxon>Helicobacteraceae</taxon>
        <taxon>Helicobacter</taxon>
    </lineage>
</organism>
<dbReference type="GO" id="GO:0030170">
    <property type="term" value="F:pyridoxal phosphate binding"/>
    <property type="evidence" value="ECO:0007669"/>
    <property type="project" value="InterPro"/>
</dbReference>
<reference evidence="5 6" key="1">
    <citation type="journal article" date="2003" name="Proc. Natl. Acad. Sci. U.S.A.">
        <title>The complete genome sequence of the carcinogenic bacterium Helicobacter hepaticus.</title>
        <authorList>
            <person name="Suerbaum S."/>
            <person name="Josenhans C."/>
            <person name="Sterzenbach T."/>
            <person name="Drescher B."/>
            <person name="Brandt P."/>
            <person name="Bell M."/>
            <person name="Droege M."/>
            <person name="Fartmann B."/>
            <person name="Fischer H.-P."/>
            <person name="Ge Z."/>
            <person name="Hoerster A."/>
            <person name="Holland R."/>
            <person name="Klein K."/>
            <person name="Koenig J."/>
            <person name="Macko L."/>
            <person name="Mendz G.L."/>
            <person name="Nyakatura G."/>
            <person name="Schauer D.B."/>
            <person name="Shen Z."/>
            <person name="Weber J."/>
            <person name="Frosch M."/>
            <person name="Fox J.G."/>
        </authorList>
    </citation>
    <scope>NUCLEOTIDE SEQUENCE [LARGE SCALE GENOMIC DNA]</scope>
    <source>
        <strain evidence="6">ATCC 51449 / 3B1</strain>
    </source>
</reference>
<dbReference type="OrthoDB" id="9807157at2"/>
<dbReference type="InterPro" id="IPR050087">
    <property type="entry name" value="AON_synthase_class-II"/>
</dbReference>
<gene>
    <name evidence="5" type="primary">bioF</name>
    <name evidence="5" type="ordered locus">HH_1209</name>
</gene>
<sequence>MPIKTSFDYTSSSDVGLNARLKSLKNAHNFRTITDYQHDGIYITPYASHAHHSSHKPLINFASNDYLALSLDTALIQEFLSTLSPQDMVFSSASSRSLSGGFPIYETLESHLSQLYAPKKALLFNSGYHCNLSCIQALSTLSHTLFLLDRFSHASVFDGVRNAHFKRFRHNDMTALETLIDFHHRHYERIIIVTEGLFSMEGDFGNIKEIIQLKKDYPNVFLYVDEAHSVGVCGNNGLGIAYECIEDIDFLVLTFGKALASMGACMLCNTTQRDFFINTARGLIYSTALPAINIAWSNFIWSKILTLTNKREKLQLLSQHLRSHLKEKGYAIRGEAHIISLMCGDNQSAVQLSHQLRERGFFAPAIKEPTIPKGTARIRFCLNAALELEHIAQLAETL</sequence>
<dbReference type="PANTHER" id="PTHR13693:SF100">
    <property type="entry name" value="8-AMINO-7-OXONONANOATE SYNTHASE"/>
    <property type="match status" value="1"/>
</dbReference>
<dbReference type="AlphaFoldDB" id="Q7VGW1"/>
<dbReference type="InterPro" id="IPR015421">
    <property type="entry name" value="PyrdxlP-dep_Trfase_major"/>
</dbReference>
<dbReference type="KEGG" id="hhe:HH_1209"/>
<keyword evidence="3" id="KW-0663">Pyridoxal phosphate</keyword>
<feature type="domain" description="Aminotransferase class I/classII large" evidence="4">
    <location>
        <begin position="57"/>
        <end position="398"/>
    </location>
</feature>
<evidence type="ECO:0000256" key="3">
    <source>
        <dbReference type="ARBA" id="ARBA00022898"/>
    </source>
</evidence>
<dbReference type="GO" id="GO:0008710">
    <property type="term" value="F:8-amino-7-oxononanoate synthase activity"/>
    <property type="evidence" value="ECO:0007669"/>
    <property type="project" value="UniProtKB-EC"/>
</dbReference>